<dbReference type="Proteomes" id="UP000321491">
    <property type="component" value="Unassembled WGS sequence"/>
</dbReference>
<protein>
    <submittedName>
        <fullName evidence="1">Uncharacterized protein</fullName>
    </submittedName>
</protein>
<reference evidence="1 2" key="1">
    <citation type="submission" date="2019-07" db="EMBL/GenBank/DDBJ databases">
        <title>Whole genome shotgun sequence of Cerasibacillus quisquiliarum NBRC 102429.</title>
        <authorList>
            <person name="Hosoyama A."/>
            <person name="Uohara A."/>
            <person name="Ohji S."/>
            <person name="Ichikawa N."/>
        </authorList>
    </citation>
    <scope>NUCLEOTIDE SEQUENCE [LARGE SCALE GENOMIC DNA]</scope>
    <source>
        <strain evidence="1 2">NBRC 102429</strain>
    </source>
</reference>
<proteinExistence type="predicted"/>
<sequence length="85" mass="10101">MDNAQMNLFGDNLVIDDNTKLKDLLKHTNHIDIELLSDTREKALSRIKKFEKYGEIREVDHVDKWFQINSENQKINVFSYYEKGV</sequence>
<comment type="caution">
    <text evidence="1">The sequence shown here is derived from an EMBL/GenBank/DDBJ whole genome shotgun (WGS) entry which is preliminary data.</text>
</comment>
<dbReference type="AlphaFoldDB" id="A0A511UUJ0"/>
<evidence type="ECO:0000313" key="1">
    <source>
        <dbReference type="EMBL" id="GEN30257.1"/>
    </source>
</evidence>
<gene>
    <name evidence="1" type="ORF">CQU01_04950</name>
</gene>
<dbReference type="RefSeq" id="WP_146935339.1">
    <property type="nucleotide sequence ID" value="NZ_BJXW01000007.1"/>
</dbReference>
<organism evidence="1 2">
    <name type="scientific">Cerasibacillus quisquiliarum</name>
    <dbReference type="NCBI Taxonomy" id="227865"/>
    <lineage>
        <taxon>Bacteria</taxon>
        <taxon>Bacillati</taxon>
        <taxon>Bacillota</taxon>
        <taxon>Bacilli</taxon>
        <taxon>Bacillales</taxon>
        <taxon>Bacillaceae</taxon>
        <taxon>Cerasibacillus</taxon>
    </lineage>
</organism>
<accession>A0A511UUJ0</accession>
<evidence type="ECO:0000313" key="2">
    <source>
        <dbReference type="Proteomes" id="UP000321491"/>
    </source>
</evidence>
<keyword evidence="2" id="KW-1185">Reference proteome</keyword>
<dbReference type="EMBL" id="BJXW01000007">
    <property type="protein sequence ID" value="GEN30257.1"/>
    <property type="molecule type" value="Genomic_DNA"/>
</dbReference>
<name>A0A511UUJ0_9BACI</name>